<dbReference type="GO" id="GO:0042626">
    <property type="term" value="F:ATPase-coupled transmembrane transporter activity"/>
    <property type="evidence" value="ECO:0007669"/>
    <property type="project" value="TreeGrafter"/>
</dbReference>
<comment type="caution">
    <text evidence="2">The sequence shown here is derived from an EMBL/GenBank/DDBJ whole genome shotgun (WGS) entry which is preliminary data.</text>
</comment>
<dbReference type="AlphaFoldDB" id="A0A8S4FNU2"/>
<feature type="compositionally biased region" description="Low complexity" evidence="1">
    <location>
        <begin position="75"/>
        <end position="102"/>
    </location>
</feature>
<dbReference type="PANTHER" id="PTHR24222">
    <property type="entry name" value="ABC TRANSPORTER B FAMILY"/>
    <property type="match status" value="1"/>
</dbReference>
<dbReference type="SUPFAM" id="SSF52540">
    <property type="entry name" value="P-loop containing nucleoside triphosphate hydrolases"/>
    <property type="match status" value="1"/>
</dbReference>
<gene>
    <name evidence="2" type="ORF">PLXY2_LOCUS9342</name>
</gene>
<evidence type="ECO:0000256" key="1">
    <source>
        <dbReference type="SAM" id="MobiDB-lite"/>
    </source>
</evidence>
<organism evidence="2 3">
    <name type="scientific">Plutella xylostella</name>
    <name type="common">Diamondback moth</name>
    <name type="synonym">Plutella maculipennis</name>
    <dbReference type="NCBI Taxonomy" id="51655"/>
    <lineage>
        <taxon>Eukaryota</taxon>
        <taxon>Metazoa</taxon>
        <taxon>Ecdysozoa</taxon>
        <taxon>Arthropoda</taxon>
        <taxon>Hexapoda</taxon>
        <taxon>Insecta</taxon>
        <taxon>Pterygota</taxon>
        <taxon>Neoptera</taxon>
        <taxon>Endopterygota</taxon>
        <taxon>Lepidoptera</taxon>
        <taxon>Glossata</taxon>
        <taxon>Ditrysia</taxon>
        <taxon>Yponomeutoidea</taxon>
        <taxon>Plutellidae</taxon>
        <taxon>Plutella</taxon>
    </lineage>
</organism>
<evidence type="ECO:0000313" key="3">
    <source>
        <dbReference type="Proteomes" id="UP000653454"/>
    </source>
</evidence>
<name>A0A8S4FNU2_PLUXY</name>
<dbReference type="PANTHER" id="PTHR24222:SF76">
    <property type="entry name" value="MYCOBACTIN IMPORT ATP-BINDING_PERMEASE PROTEIN IRTB"/>
    <property type="match status" value="1"/>
</dbReference>
<dbReference type="Proteomes" id="UP000653454">
    <property type="component" value="Unassembled WGS sequence"/>
</dbReference>
<protein>
    <submittedName>
        <fullName evidence="2">(diamondback moth) hypothetical protein</fullName>
    </submittedName>
</protein>
<evidence type="ECO:0000313" key="2">
    <source>
        <dbReference type="EMBL" id="CAG9128712.1"/>
    </source>
</evidence>
<dbReference type="Gene3D" id="3.40.50.300">
    <property type="entry name" value="P-loop containing nucleotide triphosphate hydrolases"/>
    <property type="match status" value="1"/>
</dbReference>
<sequence>MVVQEALDKASKGRTCLIIAHRLATIQNADIICVIDQGVVIERGTHKELIKLRGTYAKLYELQCGIQEEEEENLPQEPNNNTAGSPDNNQNPPGGNTNNAAA</sequence>
<reference evidence="2" key="1">
    <citation type="submission" date="2020-11" db="EMBL/GenBank/DDBJ databases">
        <authorList>
            <person name="Whiteford S."/>
        </authorList>
    </citation>
    <scope>NUCLEOTIDE SEQUENCE</scope>
</reference>
<dbReference type="GO" id="GO:0005886">
    <property type="term" value="C:plasma membrane"/>
    <property type="evidence" value="ECO:0007669"/>
    <property type="project" value="TreeGrafter"/>
</dbReference>
<dbReference type="InterPro" id="IPR027417">
    <property type="entry name" value="P-loop_NTPase"/>
</dbReference>
<dbReference type="InterPro" id="IPR039421">
    <property type="entry name" value="Type_1_exporter"/>
</dbReference>
<feature type="region of interest" description="Disordered" evidence="1">
    <location>
        <begin position="68"/>
        <end position="102"/>
    </location>
</feature>
<keyword evidence="3" id="KW-1185">Reference proteome</keyword>
<dbReference type="EMBL" id="CAJHNJ030000036">
    <property type="protein sequence ID" value="CAG9128712.1"/>
    <property type="molecule type" value="Genomic_DNA"/>
</dbReference>
<proteinExistence type="predicted"/>
<accession>A0A8S4FNU2</accession>